<evidence type="ECO:0000313" key="2">
    <source>
        <dbReference type="Proteomes" id="UP000007148"/>
    </source>
</evidence>
<keyword evidence="2" id="KW-1185">Reference proteome</keyword>
<dbReference type="OrthoDB" id="10017054at2759"/>
<sequence>MATPDEIQEKAFCKCSVLISQAIQHSNRLNAKQEANGLPPMNSLVTDFTCIQLASDTTDPVFHFIRL</sequence>
<accession>G4TNU1</accession>
<dbReference type="EMBL" id="CAFZ01000194">
    <property type="protein sequence ID" value="CCA72989.1"/>
    <property type="molecule type" value="Genomic_DNA"/>
</dbReference>
<evidence type="ECO:0000313" key="1">
    <source>
        <dbReference type="EMBL" id="CCA72989.1"/>
    </source>
</evidence>
<protein>
    <submittedName>
        <fullName evidence="1">Uncharacterized protein</fullName>
    </submittedName>
</protein>
<organism evidence="1 2">
    <name type="scientific">Serendipita indica (strain DSM 11827)</name>
    <name type="common">Root endophyte fungus</name>
    <name type="synonym">Piriformospora indica</name>
    <dbReference type="NCBI Taxonomy" id="1109443"/>
    <lineage>
        <taxon>Eukaryota</taxon>
        <taxon>Fungi</taxon>
        <taxon>Dikarya</taxon>
        <taxon>Basidiomycota</taxon>
        <taxon>Agaricomycotina</taxon>
        <taxon>Agaricomycetes</taxon>
        <taxon>Sebacinales</taxon>
        <taxon>Serendipitaceae</taxon>
        <taxon>Serendipita</taxon>
    </lineage>
</organism>
<proteinExistence type="predicted"/>
<comment type="caution">
    <text evidence="1">The sequence shown here is derived from an EMBL/GenBank/DDBJ whole genome shotgun (WGS) entry which is preliminary data.</text>
</comment>
<name>G4TNU1_SERID</name>
<gene>
    <name evidence="1" type="ORF">PIIN_06944</name>
</gene>
<dbReference type="Proteomes" id="UP000007148">
    <property type="component" value="Unassembled WGS sequence"/>
</dbReference>
<reference evidence="1 2" key="1">
    <citation type="journal article" date="2011" name="PLoS Pathog.">
        <title>Endophytic Life Strategies Decoded by Genome and Transcriptome Analyses of the Mutualistic Root Symbiont Piriformospora indica.</title>
        <authorList>
            <person name="Zuccaro A."/>
            <person name="Lahrmann U."/>
            <person name="Guldener U."/>
            <person name="Langen G."/>
            <person name="Pfiffi S."/>
            <person name="Biedenkopf D."/>
            <person name="Wong P."/>
            <person name="Samans B."/>
            <person name="Grimm C."/>
            <person name="Basiewicz M."/>
            <person name="Murat C."/>
            <person name="Martin F."/>
            <person name="Kogel K.H."/>
        </authorList>
    </citation>
    <scope>NUCLEOTIDE SEQUENCE [LARGE SCALE GENOMIC DNA]</scope>
    <source>
        <strain evidence="1 2">DSM 11827</strain>
    </source>
</reference>
<dbReference type="InParanoid" id="G4TNU1"/>
<dbReference type="AlphaFoldDB" id="G4TNU1"/>
<dbReference type="HOGENOM" id="CLU_2813320_0_0_1"/>